<dbReference type="EMBL" id="ML987192">
    <property type="protein sequence ID" value="KAF2252542.1"/>
    <property type="molecule type" value="Genomic_DNA"/>
</dbReference>
<dbReference type="SUPFAM" id="SSF52540">
    <property type="entry name" value="P-loop containing nucleoside triphosphate hydrolases"/>
    <property type="match status" value="1"/>
</dbReference>
<dbReference type="InterPro" id="IPR053226">
    <property type="entry name" value="Pyrrolopyrazine_biosynth_F"/>
</dbReference>
<protein>
    <recommendedName>
        <fullName evidence="3">P-loop containing nucleoside triphosphate hydrolase protein</fullName>
    </recommendedName>
</protein>
<keyword evidence="2" id="KW-1185">Reference proteome</keyword>
<reference evidence="1" key="1">
    <citation type="journal article" date="2020" name="Stud. Mycol.">
        <title>101 Dothideomycetes genomes: a test case for predicting lifestyles and emergence of pathogens.</title>
        <authorList>
            <person name="Haridas S."/>
            <person name="Albert R."/>
            <person name="Binder M."/>
            <person name="Bloem J."/>
            <person name="Labutti K."/>
            <person name="Salamov A."/>
            <person name="Andreopoulos B."/>
            <person name="Baker S."/>
            <person name="Barry K."/>
            <person name="Bills G."/>
            <person name="Bluhm B."/>
            <person name="Cannon C."/>
            <person name="Castanera R."/>
            <person name="Culley D."/>
            <person name="Daum C."/>
            <person name="Ezra D."/>
            <person name="Gonzalez J."/>
            <person name="Henrissat B."/>
            <person name="Kuo A."/>
            <person name="Liang C."/>
            <person name="Lipzen A."/>
            <person name="Lutzoni F."/>
            <person name="Magnuson J."/>
            <person name="Mondo S."/>
            <person name="Nolan M."/>
            <person name="Ohm R."/>
            <person name="Pangilinan J."/>
            <person name="Park H.-J."/>
            <person name="Ramirez L."/>
            <person name="Alfaro M."/>
            <person name="Sun H."/>
            <person name="Tritt A."/>
            <person name="Yoshinaga Y."/>
            <person name="Zwiers L.-H."/>
            <person name="Turgeon B."/>
            <person name="Goodwin S."/>
            <person name="Spatafora J."/>
            <person name="Crous P."/>
            <person name="Grigoriev I."/>
        </authorList>
    </citation>
    <scope>NUCLEOTIDE SEQUENCE</scope>
    <source>
        <strain evidence="1">CBS 122368</strain>
    </source>
</reference>
<dbReference type="Gene3D" id="3.40.50.300">
    <property type="entry name" value="P-loop containing nucleotide triphosphate hydrolases"/>
    <property type="match status" value="1"/>
</dbReference>
<dbReference type="AlphaFoldDB" id="A0A6A6IRV4"/>
<evidence type="ECO:0008006" key="3">
    <source>
        <dbReference type="Google" id="ProtNLM"/>
    </source>
</evidence>
<dbReference type="RefSeq" id="XP_033687546.1">
    <property type="nucleotide sequence ID" value="XM_033835390.1"/>
</dbReference>
<dbReference type="PANTHER" id="PTHR48419">
    <property type="entry name" value="SULFOTRANSFERASE DOMAIN-CONTAINING PROTEIN"/>
    <property type="match status" value="1"/>
</dbReference>
<dbReference type="InterPro" id="IPR027417">
    <property type="entry name" value="P-loop_NTPase"/>
</dbReference>
<gene>
    <name evidence="1" type="ORF">BU26DRAFT_602907</name>
</gene>
<evidence type="ECO:0000313" key="2">
    <source>
        <dbReference type="Proteomes" id="UP000800094"/>
    </source>
</evidence>
<organism evidence="1 2">
    <name type="scientific">Trematosphaeria pertusa</name>
    <dbReference type="NCBI Taxonomy" id="390896"/>
    <lineage>
        <taxon>Eukaryota</taxon>
        <taxon>Fungi</taxon>
        <taxon>Dikarya</taxon>
        <taxon>Ascomycota</taxon>
        <taxon>Pezizomycotina</taxon>
        <taxon>Dothideomycetes</taxon>
        <taxon>Pleosporomycetidae</taxon>
        <taxon>Pleosporales</taxon>
        <taxon>Massarineae</taxon>
        <taxon>Trematosphaeriaceae</taxon>
        <taxon>Trematosphaeria</taxon>
    </lineage>
</organism>
<dbReference type="GeneID" id="54588720"/>
<name>A0A6A6IRV4_9PLEO</name>
<dbReference type="OrthoDB" id="3650366at2759"/>
<proteinExistence type="predicted"/>
<evidence type="ECO:0000313" key="1">
    <source>
        <dbReference type="EMBL" id="KAF2252542.1"/>
    </source>
</evidence>
<dbReference type="Proteomes" id="UP000800094">
    <property type="component" value="Unassembled WGS sequence"/>
</dbReference>
<dbReference type="PANTHER" id="PTHR48419:SF1">
    <property type="entry name" value="SULFOTRANSFERASE DOMAIN-CONTAINING PROTEIN"/>
    <property type="match status" value="1"/>
</dbReference>
<accession>A0A6A6IRV4</accession>
<sequence>MAQPNNSSKDLRPIFVFDTMRARSHLFFRYLSTSPELKAVYHPILMAAFLGPERWAQHSRNSSARTKELMEDMLPFIGEETYESEQKRFLADVEGARKEGKIAFANEHIFNVLKQPIVHGMNRDPTYSLTALGPNPTYIPDPIFAALRPMILIRHPVPHINSTYRSVIDIGMQIRTGDEDLDILVSHRYFRYLFDMFRAQGRQPVVVDSEDLLWRTGEVTERICEELGVDREGLRETWTPTPEEERPTHPILAPFTITIHASKGIERPEKPDDKDLGRAYEKWVERYGKESADHLKHLVEENMPHYEYLSQFKV</sequence>